<evidence type="ECO:0000256" key="2">
    <source>
        <dbReference type="ARBA" id="ARBA00023235"/>
    </source>
</evidence>
<dbReference type="PROSITE" id="PS51464">
    <property type="entry name" value="SIS"/>
    <property type="match status" value="1"/>
</dbReference>
<dbReference type="GO" id="GO:0005975">
    <property type="term" value="P:carbohydrate metabolic process"/>
    <property type="evidence" value="ECO:0007669"/>
    <property type="project" value="InterPro"/>
</dbReference>
<name>A0A1F7UJE8_9BACT</name>
<organism evidence="4 5">
    <name type="scientific">Candidatus Uhrbacteria bacterium RIFCSPHIGHO2_12_FULL_54_23</name>
    <dbReference type="NCBI Taxonomy" id="1802397"/>
    <lineage>
        <taxon>Bacteria</taxon>
        <taxon>Candidatus Uhriibacteriota</taxon>
    </lineage>
</organism>
<dbReference type="STRING" id="1802397.A3J43_00300"/>
<dbReference type="Pfam" id="PF10432">
    <property type="entry name" value="bact-PGI_C"/>
    <property type="match status" value="1"/>
</dbReference>
<protein>
    <recommendedName>
        <fullName evidence="3">SIS domain-containing protein</fullName>
    </recommendedName>
</protein>
<dbReference type="InterPro" id="IPR001347">
    <property type="entry name" value="SIS_dom"/>
</dbReference>
<comment type="similarity">
    <text evidence="1">Belongs to the PGI/PMI family.</text>
</comment>
<dbReference type="GO" id="GO:0097367">
    <property type="term" value="F:carbohydrate derivative binding"/>
    <property type="evidence" value="ECO:0007669"/>
    <property type="project" value="InterPro"/>
</dbReference>
<keyword evidence="2" id="KW-0413">Isomerase</keyword>
<dbReference type="InterPro" id="IPR019490">
    <property type="entry name" value="Glu6P/Mann6P_isomerase_C"/>
</dbReference>
<evidence type="ECO:0000313" key="4">
    <source>
        <dbReference type="EMBL" id="OGL77848.1"/>
    </source>
</evidence>
<proteinExistence type="inferred from homology"/>
<dbReference type="Pfam" id="PF01380">
    <property type="entry name" value="SIS"/>
    <property type="match status" value="1"/>
</dbReference>
<dbReference type="InterPro" id="IPR046348">
    <property type="entry name" value="SIS_dom_sf"/>
</dbReference>
<dbReference type="GO" id="GO:0004476">
    <property type="term" value="F:mannose-6-phosphate isomerase activity"/>
    <property type="evidence" value="ECO:0007669"/>
    <property type="project" value="InterPro"/>
</dbReference>
<dbReference type="AlphaFoldDB" id="A0A1F7UJE8"/>
<dbReference type="EMBL" id="MGEF01000050">
    <property type="protein sequence ID" value="OGL77848.1"/>
    <property type="molecule type" value="Genomic_DNA"/>
</dbReference>
<dbReference type="GO" id="GO:0004347">
    <property type="term" value="F:glucose-6-phosphate isomerase activity"/>
    <property type="evidence" value="ECO:0007669"/>
    <property type="project" value="InterPro"/>
</dbReference>
<sequence>MSLLDQTESLRAVDKSGMGEILKEFPARVEAAFAQEQPQLNFDAEKVRSIAVVGLGGSAIGADLELAALVDTLTVPAEVVRSAILPAWAGKKTLVVAVSYSGNTAEVLAAYEEAKKRQCRMVAVTSGGELAVRAQRDGVPLVTVSAYPQPRLAVGDLTVALMKIFAHACGIVIEGMSGVVVSALKEVHAKCIPSMPTEENPAKLLAYKLLDRLPVIVGGGVLAPVARRWKTQINENAKTACIHEQLPELLHNTLEGLRAPLRVSDDSVWVLLETPDDPGAPDELLERLAALLQSSGVRVERVRAPGDDRIAAQWRLLYLGDWASYYLACLNNVDPMPVDIITKFKSSLSSSDRSKTGGKES</sequence>
<dbReference type="GO" id="GO:1901135">
    <property type="term" value="P:carbohydrate derivative metabolic process"/>
    <property type="evidence" value="ECO:0007669"/>
    <property type="project" value="InterPro"/>
</dbReference>
<evidence type="ECO:0000256" key="1">
    <source>
        <dbReference type="ARBA" id="ARBA00010523"/>
    </source>
</evidence>
<dbReference type="Gene3D" id="3.40.50.10490">
    <property type="entry name" value="Glucose-6-phosphate isomerase like protein, domain 1"/>
    <property type="match status" value="2"/>
</dbReference>
<reference evidence="4 5" key="1">
    <citation type="journal article" date="2016" name="Nat. Commun.">
        <title>Thousands of microbial genomes shed light on interconnected biogeochemical processes in an aquifer system.</title>
        <authorList>
            <person name="Anantharaman K."/>
            <person name="Brown C.T."/>
            <person name="Hug L.A."/>
            <person name="Sharon I."/>
            <person name="Castelle C.J."/>
            <person name="Probst A.J."/>
            <person name="Thomas B.C."/>
            <person name="Singh A."/>
            <person name="Wilkins M.J."/>
            <person name="Karaoz U."/>
            <person name="Brodie E.L."/>
            <person name="Williams K.H."/>
            <person name="Hubbard S.S."/>
            <person name="Banfield J.F."/>
        </authorList>
    </citation>
    <scope>NUCLEOTIDE SEQUENCE [LARGE SCALE GENOMIC DNA]</scope>
</reference>
<feature type="domain" description="SIS" evidence="3">
    <location>
        <begin position="29"/>
        <end position="176"/>
    </location>
</feature>
<comment type="caution">
    <text evidence="4">The sequence shown here is derived from an EMBL/GenBank/DDBJ whole genome shotgun (WGS) entry which is preliminary data.</text>
</comment>
<dbReference type="Proteomes" id="UP000176604">
    <property type="component" value="Unassembled WGS sequence"/>
</dbReference>
<gene>
    <name evidence="4" type="ORF">A3J43_00300</name>
</gene>
<dbReference type="CDD" id="cd05637">
    <property type="entry name" value="SIS_PGI_PMI_2"/>
    <property type="match status" value="1"/>
</dbReference>
<dbReference type="SUPFAM" id="SSF53697">
    <property type="entry name" value="SIS domain"/>
    <property type="match status" value="1"/>
</dbReference>
<evidence type="ECO:0000259" key="3">
    <source>
        <dbReference type="PROSITE" id="PS51464"/>
    </source>
</evidence>
<evidence type="ECO:0000313" key="5">
    <source>
        <dbReference type="Proteomes" id="UP000176604"/>
    </source>
</evidence>
<accession>A0A1F7UJE8</accession>